<name>A0A0A9GAN3_ARUDO</name>
<organism evidence="1">
    <name type="scientific">Arundo donax</name>
    <name type="common">Giant reed</name>
    <name type="synonym">Donax arundinaceus</name>
    <dbReference type="NCBI Taxonomy" id="35708"/>
    <lineage>
        <taxon>Eukaryota</taxon>
        <taxon>Viridiplantae</taxon>
        <taxon>Streptophyta</taxon>
        <taxon>Embryophyta</taxon>
        <taxon>Tracheophyta</taxon>
        <taxon>Spermatophyta</taxon>
        <taxon>Magnoliopsida</taxon>
        <taxon>Liliopsida</taxon>
        <taxon>Poales</taxon>
        <taxon>Poaceae</taxon>
        <taxon>PACMAD clade</taxon>
        <taxon>Arundinoideae</taxon>
        <taxon>Arundineae</taxon>
        <taxon>Arundo</taxon>
    </lineage>
</organism>
<dbReference type="EMBL" id="GBRH01180138">
    <property type="protein sequence ID" value="JAE17758.1"/>
    <property type="molecule type" value="Transcribed_RNA"/>
</dbReference>
<sequence length="28" mass="3170">MLLDIENCWKFERKKCDRNGAGIGAATE</sequence>
<evidence type="ECO:0000313" key="1">
    <source>
        <dbReference type="EMBL" id="JAE17758.1"/>
    </source>
</evidence>
<reference evidence="1" key="2">
    <citation type="journal article" date="2015" name="Data Brief">
        <title>Shoot transcriptome of the giant reed, Arundo donax.</title>
        <authorList>
            <person name="Barrero R.A."/>
            <person name="Guerrero F.D."/>
            <person name="Moolhuijzen P."/>
            <person name="Goolsby J.A."/>
            <person name="Tidwell J."/>
            <person name="Bellgard S.E."/>
            <person name="Bellgard M.I."/>
        </authorList>
    </citation>
    <scope>NUCLEOTIDE SEQUENCE</scope>
    <source>
        <tissue evidence="1">Shoot tissue taken approximately 20 cm above the soil surface</tissue>
    </source>
</reference>
<reference evidence="1" key="1">
    <citation type="submission" date="2014-09" db="EMBL/GenBank/DDBJ databases">
        <authorList>
            <person name="Magalhaes I.L.F."/>
            <person name="Oliveira U."/>
            <person name="Santos F.R."/>
            <person name="Vidigal T.H.D.A."/>
            <person name="Brescovit A.D."/>
            <person name="Santos A.J."/>
        </authorList>
    </citation>
    <scope>NUCLEOTIDE SEQUENCE</scope>
    <source>
        <tissue evidence="1">Shoot tissue taken approximately 20 cm above the soil surface</tissue>
    </source>
</reference>
<dbReference type="AlphaFoldDB" id="A0A0A9GAN3"/>
<protein>
    <submittedName>
        <fullName evidence="1">Uncharacterized protein</fullName>
    </submittedName>
</protein>
<proteinExistence type="predicted"/>
<accession>A0A0A9GAN3</accession>